<feature type="transmembrane region" description="Helical" evidence="1">
    <location>
        <begin position="250"/>
        <end position="268"/>
    </location>
</feature>
<keyword evidence="1" id="KW-0812">Transmembrane</keyword>
<dbReference type="AlphaFoldDB" id="A0A3L7AN65"/>
<feature type="transmembrane region" description="Helical" evidence="1">
    <location>
        <begin position="181"/>
        <end position="197"/>
    </location>
</feature>
<keyword evidence="1" id="KW-0472">Membrane</keyword>
<dbReference type="Proteomes" id="UP000269692">
    <property type="component" value="Unassembled WGS sequence"/>
</dbReference>
<feature type="transmembrane region" description="Helical" evidence="1">
    <location>
        <begin position="21"/>
        <end position="42"/>
    </location>
</feature>
<evidence type="ECO:0000313" key="3">
    <source>
        <dbReference type="Proteomes" id="UP000269692"/>
    </source>
</evidence>
<feature type="transmembrane region" description="Helical" evidence="1">
    <location>
        <begin position="139"/>
        <end position="161"/>
    </location>
</feature>
<comment type="caution">
    <text evidence="2">The sequence shown here is derived from an EMBL/GenBank/DDBJ whole genome shotgun (WGS) entry which is preliminary data.</text>
</comment>
<protein>
    <recommendedName>
        <fullName evidence="4">O-antigen ligase domain-containing protein</fullName>
    </recommendedName>
</protein>
<sequence>MPLRRSVGTSLARPGGDLLPRLFGWTVLVSTLPLFAQTFYYLNELPPPYLLSKAWPIITLPLTLYAVTRMHLPAKHVYLVLFAYTIGFTPLISMVQLGNGFLDAITTTVKIWPFSFYFGLSAMLYWLAPPDERLRRACLALGIGTFVLMVVLWVTIPARWYTSDPSEGKLLLYEIERGYRIYMPLFFGFLGMFYLVRRFMRSPSIWPALGLVVAFILLLSIYKQRTSIAAAFLVCGFGALASMPRMPRRLMLGLGLLGLPVAVALLFWKLGADGGEAFGSSLSVRNTSFALATGFLGDDAWRWMLGVGATTRFGAVTLADIFGNNQFYIADLGWVGVVFEYGLLGAVLIAAVYGWGYFVTLRAATRTRTPFSQALSDYVLFMIVSSSVYSLVFTPGELGVIMAIAVYLDHSRDRRMPIPRGYVPRPSNS</sequence>
<organism evidence="2 3">
    <name type="scientific">Xanthobacter tagetidis</name>
    <dbReference type="NCBI Taxonomy" id="60216"/>
    <lineage>
        <taxon>Bacteria</taxon>
        <taxon>Pseudomonadati</taxon>
        <taxon>Pseudomonadota</taxon>
        <taxon>Alphaproteobacteria</taxon>
        <taxon>Hyphomicrobiales</taxon>
        <taxon>Xanthobacteraceae</taxon>
        <taxon>Xanthobacter</taxon>
    </lineage>
</organism>
<evidence type="ECO:0000313" key="2">
    <source>
        <dbReference type="EMBL" id="RLP81787.1"/>
    </source>
</evidence>
<name>A0A3L7AN65_9HYPH</name>
<feature type="transmembrane region" description="Helical" evidence="1">
    <location>
        <begin position="378"/>
        <end position="408"/>
    </location>
</feature>
<keyword evidence="1" id="KW-1133">Transmembrane helix</keyword>
<feature type="transmembrane region" description="Helical" evidence="1">
    <location>
        <begin position="48"/>
        <end position="67"/>
    </location>
</feature>
<feature type="transmembrane region" description="Helical" evidence="1">
    <location>
        <begin position="204"/>
        <end position="222"/>
    </location>
</feature>
<feature type="transmembrane region" description="Helical" evidence="1">
    <location>
        <begin position="79"/>
        <end position="97"/>
    </location>
</feature>
<feature type="transmembrane region" description="Helical" evidence="1">
    <location>
        <begin position="334"/>
        <end position="358"/>
    </location>
</feature>
<gene>
    <name evidence="2" type="ORF">D9R14_01985</name>
</gene>
<feature type="transmembrane region" description="Helical" evidence="1">
    <location>
        <begin position="228"/>
        <end position="243"/>
    </location>
</feature>
<evidence type="ECO:0000256" key="1">
    <source>
        <dbReference type="SAM" id="Phobius"/>
    </source>
</evidence>
<feature type="transmembrane region" description="Helical" evidence="1">
    <location>
        <begin position="109"/>
        <end position="127"/>
    </location>
</feature>
<dbReference type="EMBL" id="RCTF01000001">
    <property type="protein sequence ID" value="RLP81787.1"/>
    <property type="molecule type" value="Genomic_DNA"/>
</dbReference>
<reference evidence="2 3" key="1">
    <citation type="submission" date="2018-10" db="EMBL/GenBank/DDBJ databases">
        <title>Xanthobacter tagetidis genome sequencing and assembly.</title>
        <authorList>
            <person name="Maclea K.S."/>
            <person name="Goen A.E."/>
            <person name="Fatima S.A."/>
        </authorList>
    </citation>
    <scope>NUCLEOTIDE SEQUENCE [LARGE SCALE GENOMIC DNA]</scope>
    <source>
        <strain evidence="2 3">ATCC 700314</strain>
    </source>
</reference>
<proteinExistence type="predicted"/>
<evidence type="ECO:0008006" key="4">
    <source>
        <dbReference type="Google" id="ProtNLM"/>
    </source>
</evidence>
<keyword evidence="3" id="KW-1185">Reference proteome</keyword>
<accession>A0A3L7AN65</accession>